<proteinExistence type="predicted"/>
<feature type="compositionally biased region" description="Low complexity" evidence="1">
    <location>
        <begin position="138"/>
        <end position="148"/>
    </location>
</feature>
<keyword evidence="4" id="KW-1185">Reference proteome</keyword>
<protein>
    <submittedName>
        <fullName evidence="3">Pyridoxamine 5'-phosphate oxidase family protein</fullName>
    </submittedName>
</protein>
<evidence type="ECO:0000256" key="1">
    <source>
        <dbReference type="SAM" id="MobiDB-lite"/>
    </source>
</evidence>
<evidence type="ECO:0000313" key="3">
    <source>
        <dbReference type="EMBL" id="MEK8049862.1"/>
    </source>
</evidence>
<accession>A0ABU9CH17</accession>
<comment type="caution">
    <text evidence="3">The sequence shown here is derived from an EMBL/GenBank/DDBJ whole genome shotgun (WGS) entry which is preliminary data.</text>
</comment>
<feature type="domain" description="Pyridoxamine 5'-phosphate oxidase Alr4036 family FMN-binding" evidence="2">
    <location>
        <begin position="15"/>
        <end position="107"/>
    </location>
</feature>
<dbReference type="Pfam" id="PF12766">
    <property type="entry name" value="Pyridox_oxase_2"/>
    <property type="match status" value="1"/>
</dbReference>
<evidence type="ECO:0000259" key="2">
    <source>
        <dbReference type="Pfam" id="PF12766"/>
    </source>
</evidence>
<dbReference type="Proteomes" id="UP001365405">
    <property type="component" value="Unassembled WGS sequence"/>
</dbReference>
<feature type="region of interest" description="Disordered" evidence="1">
    <location>
        <begin position="133"/>
        <end position="155"/>
    </location>
</feature>
<organism evidence="3 4">
    <name type="scientific">Pseudaquabacterium inlustre</name>
    <dbReference type="NCBI Taxonomy" id="2984192"/>
    <lineage>
        <taxon>Bacteria</taxon>
        <taxon>Pseudomonadati</taxon>
        <taxon>Pseudomonadota</taxon>
        <taxon>Betaproteobacteria</taxon>
        <taxon>Burkholderiales</taxon>
        <taxon>Sphaerotilaceae</taxon>
        <taxon>Pseudaquabacterium</taxon>
    </lineage>
</organism>
<gene>
    <name evidence="3" type="ORF">AACH10_06410</name>
</gene>
<dbReference type="Gene3D" id="2.30.110.10">
    <property type="entry name" value="Electron Transport, Fmn-binding Protein, Chain A"/>
    <property type="match status" value="1"/>
</dbReference>
<evidence type="ECO:0000313" key="4">
    <source>
        <dbReference type="Proteomes" id="UP001365405"/>
    </source>
</evidence>
<name>A0ABU9CH17_9BURK</name>
<reference evidence="3 4" key="1">
    <citation type="submission" date="2024-04" db="EMBL/GenBank/DDBJ databases">
        <title>Novel species of the genus Ideonella isolated from streams.</title>
        <authorList>
            <person name="Lu H."/>
        </authorList>
    </citation>
    <scope>NUCLEOTIDE SEQUENCE [LARGE SCALE GENOMIC DNA]</scope>
    <source>
        <strain evidence="3 4">DXS22W</strain>
    </source>
</reference>
<dbReference type="InterPro" id="IPR012349">
    <property type="entry name" value="Split_barrel_FMN-bd"/>
</dbReference>
<dbReference type="EMBL" id="JBBUTH010000003">
    <property type="protein sequence ID" value="MEK8049862.1"/>
    <property type="molecule type" value="Genomic_DNA"/>
</dbReference>
<dbReference type="SUPFAM" id="SSF50475">
    <property type="entry name" value="FMN-binding split barrel"/>
    <property type="match status" value="1"/>
</dbReference>
<dbReference type="InterPro" id="IPR024624">
    <property type="entry name" value="Pyridox_Oxase_Alr4036_FMN-bd"/>
</dbReference>
<sequence>MTARLTALDAILQACWRELDSAARTRGHAWRTVALATVAAPAAPGEPPQADVRTVVLREVDIDARLLVFYTDCRSPKVAQLRAQPQVTLMCWSPALGWQLRLRARTAVDTGGLGVSSRWARLKMHPAAQDYLSPLPPGAALDAPAHQAPPAPDRDSREHFAVVFTTVERIDWLELHAEGHRRAVFDAQGAGRWVTP</sequence>
<dbReference type="RefSeq" id="WP_341409535.1">
    <property type="nucleotide sequence ID" value="NZ_JBBUTH010000003.1"/>
</dbReference>